<evidence type="ECO:0000256" key="3">
    <source>
        <dbReference type="ARBA" id="ARBA00023163"/>
    </source>
</evidence>
<dbReference type="OrthoDB" id="9788770at2"/>
<gene>
    <name evidence="4" type="ORF">DN745_02185</name>
</gene>
<protein>
    <submittedName>
        <fullName evidence="4">Uncharacterized protein</fullName>
    </submittedName>
</protein>
<dbReference type="GO" id="GO:0003677">
    <property type="term" value="F:DNA binding"/>
    <property type="evidence" value="ECO:0007669"/>
    <property type="project" value="UniProtKB-KW"/>
</dbReference>
<dbReference type="GO" id="GO:0003700">
    <property type="term" value="F:DNA-binding transcription factor activity"/>
    <property type="evidence" value="ECO:0007669"/>
    <property type="project" value="InterPro"/>
</dbReference>
<dbReference type="Proteomes" id="UP000249799">
    <property type="component" value="Chromosome"/>
</dbReference>
<reference evidence="4 5" key="1">
    <citation type="submission" date="2018-06" db="EMBL/GenBank/DDBJ databases">
        <title>Lujinxingia sediminis gen. nov. sp. nov., a new facultative anaerobic member of the class Deltaproteobacteria, and proposal of Lujinxingaceae fam. nov.</title>
        <authorList>
            <person name="Guo L.-Y."/>
            <person name="Li C.-M."/>
            <person name="Wang S."/>
            <person name="Du Z.-J."/>
        </authorList>
    </citation>
    <scope>NUCLEOTIDE SEQUENCE [LARGE SCALE GENOMIC DNA]</scope>
    <source>
        <strain evidence="4 5">FA350</strain>
    </source>
</reference>
<dbReference type="SMART" id="SM00418">
    <property type="entry name" value="HTH_ARSR"/>
    <property type="match status" value="1"/>
</dbReference>
<dbReference type="InterPro" id="IPR051081">
    <property type="entry name" value="HTH_MetalResp_TranReg"/>
</dbReference>
<dbReference type="CDD" id="cd00090">
    <property type="entry name" value="HTH_ARSR"/>
    <property type="match status" value="1"/>
</dbReference>
<sequence length="186" mass="21304">MQDTFKIETPEQLKAMSDSRRLELVKQLVEQKMTVAQLAEAVGEDKSKLYYHLKELETHGLIEVVETRQKGNLLEKLYGASARHYTVDRSLFRHEHGMEMVSASVNSLLDSAAAEVNRLAVAGVDPAEVDAKLLQFHHLVRISPSRREEFGERIRALLEEFRVEELDDPQDLYTWTMVLCPRPDAD</sequence>
<evidence type="ECO:0000313" key="4">
    <source>
        <dbReference type="EMBL" id="AWV88209.1"/>
    </source>
</evidence>
<dbReference type="Gene3D" id="1.10.10.10">
    <property type="entry name" value="Winged helix-like DNA-binding domain superfamily/Winged helix DNA-binding domain"/>
    <property type="match status" value="1"/>
</dbReference>
<evidence type="ECO:0000256" key="2">
    <source>
        <dbReference type="ARBA" id="ARBA00023125"/>
    </source>
</evidence>
<dbReference type="InterPro" id="IPR011991">
    <property type="entry name" value="ArsR-like_HTH"/>
</dbReference>
<keyword evidence="1" id="KW-0805">Transcription regulation</keyword>
<keyword evidence="2" id="KW-0238">DNA-binding</keyword>
<dbReference type="Pfam" id="PF12840">
    <property type="entry name" value="HTH_20"/>
    <property type="match status" value="1"/>
</dbReference>
<proteinExistence type="predicted"/>
<name>A0A2Z4FH02_9DELT</name>
<dbReference type="KEGG" id="bsed:DN745_02185"/>
<dbReference type="AlphaFoldDB" id="A0A2Z4FH02"/>
<keyword evidence="3" id="KW-0804">Transcription</keyword>
<dbReference type="RefSeq" id="WP_111331757.1">
    <property type="nucleotide sequence ID" value="NZ_CP030032.1"/>
</dbReference>
<accession>A0A2Z4FH02</accession>
<dbReference type="InterPro" id="IPR036390">
    <property type="entry name" value="WH_DNA-bd_sf"/>
</dbReference>
<dbReference type="InterPro" id="IPR036388">
    <property type="entry name" value="WH-like_DNA-bd_sf"/>
</dbReference>
<evidence type="ECO:0000256" key="1">
    <source>
        <dbReference type="ARBA" id="ARBA00023015"/>
    </source>
</evidence>
<keyword evidence="5" id="KW-1185">Reference proteome</keyword>
<dbReference type="PANTHER" id="PTHR33154">
    <property type="entry name" value="TRANSCRIPTIONAL REGULATOR, ARSR FAMILY"/>
    <property type="match status" value="1"/>
</dbReference>
<dbReference type="PANTHER" id="PTHR33154:SF33">
    <property type="entry name" value="TRANSCRIPTIONAL REPRESSOR SDPR"/>
    <property type="match status" value="1"/>
</dbReference>
<dbReference type="SUPFAM" id="SSF46785">
    <property type="entry name" value="Winged helix' DNA-binding domain"/>
    <property type="match status" value="1"/>
</dbReference>
<evidence type="ECO:0000313" key="5">
    <source>
        <dbReference type="Proteomes" id="UP000249799"/>
    </source>
</evidence>
<dbReference type="InterPro" id="IPR001845">
    <property type="entry name" value="HTH_ArsR_DNA-bd_dom"/>
</dbReference>
<organism evidence="4 5">
    <name type="scientific">Bradymonas sediminis</name>
    <dbReference type="NCBI Taxonomy" id="1548548"/>
    <lineage>
        <taxon>Bacteria</taxon>
        <taxon>Deltaproteobacteria</taxon>
        <taxon>Bradymonadales</taxon>
        <taxon>Bradymonadaceae</taxon>
        <taxon>Bradymonas</taxon>
    </lineage>
</organism>
<dbReference type="EMBL" id="CP030032">
    <property type="protein sequence ID" value="AWV88209.1"/>
    <property type="molecule type" value="Genomic_DNA"/>
</dbReference>